<dbReference type="InterPro" id="IPR001611">
    <property type="entry name" value="Leu-rich_rpt"/>
</dbReference>
<keyword evidence="4 11" id="KW-0812">Transmembrane</keyword>
<feature type="signal peptide" evidence="12">
    <location>
        <begin position="1"/>
        <end position="21"/>
    </location>
</feature>
<dbReference type="InterPro" id="IPR011009">
    <property type="entry name" value="Kinase-like_dom_sf"/>
</dbReference>
<accession>A0A067F244</accession>
<dbReference type="eggNOG" id="ENOG502QTZV">
    <property type="taxonomic scope" value="Eukaryota"/>
</dbReference>
<dbReference type="Pfam" id="PF07714">
    <property type="entry name" value="PK_Tyr_Ser-Thr"/>
    <property type="match status" value="1"/>
</dbReference>
<evidence type="ECO:0000313" key="14">
    <source>
        <dbReference type="EMBL" id="KDO57261.1"/>
    </source>
</evidence>
<evidence type="ECO:0000256" key="10">
    <source>
        <dbReference type="SAM" id="MobiDB-lite"/>
    </source>
</evidence>
<dbReference type="InterPro" id="IPR046959">
    <property type="entry name" value="PRK1-6/SRF4-like"/>
</dbReference>
<keyword evidence="15" id="KW-1185">Reference proteome</keyword>
<sequence>MLLPLLFFALLLLFPAPLCFSLNQDGLALLALKAAIAQDPTRALDSWSESDSTPCHWSGIHCIRNRVTSLYLPNRNLTGYMPSELGLLNSLTRLSLASNNFSKPIPANLFNATNLVYLDLAHNSFCGPIPDRIKTLKNLTHLDLSSNLLNGSLPEFLLDLRALTGTLNLSFNQFSGQIPEMYGHFPVMVSLDLRNNNLSGEIPQVGSLLNQGPTAFSGNPGLCGFPLQSPCPEPENPKVHANPEVEDGPQNPKNTNFGYSGDVKDRGRNGSVVVSVISGVSVVVGVVSVSVWLFRRKRRAREGKMGKEEKTNDAVLVTDEEEGQKGKFFIIDEGFSLELEDLLRASAYVVGKSKNGIMYKVVVGRGSGMGAPTVVAVRRLTEGDATWRFKDFESEVEAIARVQHPNIVRLKAFYYANDEKLLISDFIRNGSLYAALHAGPSDSLPPLPWEARLKIAQGTARGLMYIHEYSPRKYVHGNIKSTKILLDDELHPCISGFGLNRLLPGTSKVTKNETIVTSGTGSRISAISNVYLAPEARIYGSKFTQKCDVYSFGIVLLEILTGRLPDAGPENDGKGLESLVRKAFRERRPLSEVIDPALVKEIHAKRQVLATFHIALNCTELDPEFRPRMRTVSESLDRVKLQ</sequence>
<dbReference type="GO" id="GO:0004672">
    <property type="term" value="F:protein kinase activity"/>
    <property type="evidence" value="ECO:0007669"/>
    <property type="project" value="InterPro"/>
</dbReference>
<dbReference type="InterPro" id="IPR000719">
    <property type="entry name" value="Prot_kinase_dom"/>
</dbReference>
<comment type="subcellular location">
    <subcellularLocation>
        <location evidence="1">Membrane</location>
        <topology evidence="1">Single-pass membrane protein</topology>
    </subcellularLocation>
</comment>
<evidence type="ECO:0000256" key="4">
    <source>
        <dbReference type="ARBA" id="ARBA00022692"/>
    </source>
</evidence>
<keyword evidence="7 11" id="KW-1133">Transmembrane helix</keyword>
<dbReference type="FunFam" id="3.80.10.10:FF:000722">
    <property type="entry name" value="Leucine-rich repeat receptor-like protein kinase"/>
    <property type="match status" value="1"/>
</dbReference>
<dbReference type="Pfam" id="PF00560">
    <property type="entry name" value="LRR_1"/>
    <property type="match status" value="4"/>
</dbReference>
<dbReference type="Gene3D" id="1.10.510.10">
    <property type="entry name" value="Transferase(Phosphotransferase) domain 1"/>
    <property type="match status" value="1"/>
</dbReference>
<feature type="transmembrane region" description="Helical" evidence="11">
    <location>
        <begin position="272"/>
        <end position="294"/>
    </location>
</feature>
<dbReference type="SUPFAM" id="SSF56112">
    <property type="entry name" value="Protein kinase-like (PK-like)"/>
    <property type="match status" value="1"/>
</dbReference>
<dbReference type="PANTHER" id="PTHR48007:SF8">
    <property type="entry name" value="RECEPTOR PROTEIN KINASE-LIKE PROTEIN ZAR1"/>
    <property type="match status" value="1"/>
</dbReference>
<feature type="chain" id="PRO_5001636870" description="Protein kinase domain-containing protein" evidence="12">
    <location>
        <begin position="22"/>
        <end position="642"/>
    </location>
</feature>
<evidence type="ECO:0000256" key="5">
    <source>
        <dbReference type="ARBA" id="ARBA00022729"/>
    </source>
</evidence>
<evidence type="ECO:0000313" key="15">
    <source>
        <dbReference type="Proteomes" id="UP000027120"/>
    </source>
</evidence>
<feature type="domain" description="Protein kinase" evidence="13">
    <location>
        <begin position="344"/>
        <end position="642"/>
    </location>
</feature>
<evidence type="ECO:0000256" key="11">
    <source>
        <dbReference type="SAM" id="Phobius"/>
    </source>
</evidence>
<keyword evidence="2" id="KW-0597">Phosphoprotein</keyword>
<evidence type="ECO:0000256" key="8">
    <source>
        <dbReference type="ARBA" id="ARBA00023136"/>
    </source>
</evidence>
<dbReference type="Gene3D" id="3.80.10.10">
    <property type="entry name" value="Ribonuclease Inhibitor"/>
    <property type="match status" value="2"/>
</dbReference>
<dbReference type="InterPro" id="IPR013210">
    <property type="entry name" value="LRR_N_plant-typ"/>
</dbReference>
<evidence type="ECO:0000256" key="6">
    <source>
        <dbReference type="ARBA" id="ARBA00022737"/>
    </source>
</evidence>
<dbReference type="InterPro" id="IPR032675">
    <property type="entry name" value="LRR_dom_sf"/>
</dbReference>
<dbReference type="AlphaFoldDB" id="A0A067F244"/>
<dbReference type="PANTHER" id="PTHR48007">
    <property type="entry name" value="LEUCINE-RICH REPEAT RECEPTOR-LIKE PROTEIN KINASE PXC1"/>
    <property type="match status" value="1"/>
</dbReference>
<reference evidence="14 15" key="1">
    <citation type="submission" date="2014-04" db="EMBL/GenBank/DDBJ databases">
        <authorList>
            <consortium name="International Citrus Genome Consortium"/>
            <person name="Gmitter F."/>
            <person name="Chen C."/>
            <person name="Farmerie W."/>
            <person name="Harkins T."/>
            <person name="Desany B."/>
            <person name="Mohiuddin M."/>
            <person name="Kodira C."/>
            <person name="Borodovsky M."/>
            <person name="Lomsadze A."/>
            <person name="Burns P."/>
            <person name="Jenkins J."/>
            <person name="Prochnik S."/>
            <person name="Shu S."/>
            <person name="Chapman J."/>
            <person name="Pitluck S."/>
            <person name="Schmutz J."/>
            <person name="Rokhsar D."/>
        </authorList>
    </citation>
    <scope>NUCLEOTIDE SEQUENCE</scope>
</reference>
<dbReference type="Pfam" id="PF08263">
    <property type="entry name" value="LRRNT_2"/>
    <property type="match status" value="1"/>
</dbReference>
<dbReference type="Proteomes" id="UP000027120">
    <property type="component" value="Unassembled WGS sequence"/>
</dbReference>
<dbReference type="Gene3D" id="3.30.200.20">
    <property type="entry name" value="Phosphorylase Kinase, domain 1"/>
    <property type="match status" value="1"/>
</dbReference>
<dbReference type="PROSITE" id="PS50011">
    <property type="entry name" value="PROTEIN_KINASE_DOM"/>
    <property type="match status" value="1"/>
</dbReference>
<protein>
    <recommendedName>
        <fullName evidence="13">Protein kinase domain-containing protein</fullName>
    </recommendedName>
</protein>
<evidence type="ECO:0000259" key="13">
    <source>
        <dbReference type="PROSITE" id="PS50011"/>
    </source>
</evidence>
<keyword evidence="3" id="KW-0433">Leucine-rich repeat</keyword>
<keyword evidence="9" id="KW-0675">Receptor</keyword>
<evidence type="ECO:0000256" key="7">
    <source>
        <dbReference type="ARBA" id="ARBA00022989"/>
    </source>
</evidence>
<evidence type="ECO:0000256" key="3">
    <source>
        <dbReference type="ARBA" id="ARBA00022614"/>
    </source>
</evidence>
<dbReference type="GO" id="GO:0016020">
    <property type="term" value="C:membrane"/>
    <property type="evidence" value="ECO:0007669"/>
    <property type="project" value="UniProtKB-SubCell"/>
</dbReference>
<dbReference type="GO" id="GO:0005524">
    <property type="term" value="F:ATP binding"/>
    <property type="evidence" value="ECO:0007669"/>
    <property type="project" value="InterPro"/>
</dbReference>
<dbReference type="InterPro" id="IPR001245">
    <property type="entry name" value="Ser-Thr/Tyr_kinase_cat_dom"/>
</dbReference>
<keyword evidence="6" id="KW-0677">Repeat</keyword>
<keyword evidence="8 11" id="KW-0472">Membrane</keyword>
<evidence type="ECO:0000256" key="9">
    <source>
        <dbReference type="ARBA" id="ARBA00023170"/>
    </source>
</evidence>
<feature type="region of interest" description="Disordered" evidence="10">
    <location>
        <begin position="233"/>
        <end position="263"/>
    </location>
</feature>
<name>A0A067F244_CITSI</name>
<dbReference type="EMBL" id="KK784964">
    <property type="protein sequence ID" value="KDO57261.1"/>
    <property type="molecule type" value="Genomic_DNA"/>
</dbReference>
<dbReference type="SUPFAM" id="SSF52058">
    <property type="entry name" value="L domain-like"/>
    <property type="match status" value="1"/>
</dbReference>
<gene>
    <name evidence="14" type="ORF">CISIN_1g006522mg</name>
</gene>
<evidence type="ECO:0000256" key="1">
    <source>
        <dbReference type="ARBA" id="ARBA00004167"/>
    </source>
</evidence>
<evidence type="ECO:0000256" key="2">
    <source>
        <dbReference type="ARBA" id="ARBA00022553"/>
    </source>
</evidence>
<dbReference type="PaxDb" id="2711-XP_006490037.1"/>
<dbReference type="STRING" id="2711.A0A067F244"/>
<dbReference type="FunFam" id="3.80.10.10:FF:000129">
    <property type="entry name" value="Leucine-rich repeat receptor-like kinase"/>
    <property type="match status" value="1"/>
</dbReference>
<keyword evidence="5 12" id="KW-0732">Signal</keyword>
<evidence type="ECO:0000256" key="12">
    <source>
        <dbReference type="SAM" id="SignalP"/>
    </source>
</evidence>
<dbReference type="SMR" id="A0A067F244"/>
<organism evidence="14 15">
    <name type="scientific">Citrus sinensis</name>
    <name type="common">Sweet orange</name>
    <name type="synonym">Citrus aurantium var. sinensis</name>
    <dbReference type="NCBI Taxonomy" id="2711"/>
    <lineage>
        <taxon>Eukaryota</taxon>
        <taxon>Viridiplantae</taxon>
        <taxon>Streptophyta</taxon>
        <taxon>Embryophyta</taxon>
        <taxon>Tracheophyta</taxon>
        <taxon>Spermatophyta</taxon>
        <taxon>Magnoliopsida</taxon>
        <taxon>eudicotyledons</taxon>
        <taxon>Gunneridae</taxon>
        <taxon>Pentapetalae</taxon>
        <taxon>rosids</taxon>
        <taxon>malvids</taxon>
        <taxon>Sapindales</taxon>
        <taxon>Rutaceae</taxon>
        <taxon>Aurantioideae</taxon>
        <taxon>Citrus</taxon>
    </lineage>
</organism>
<proteinExistence type="predicted"/>